<evidence type="ECO:0000256" key="2">
    <source>
        <dbReference type="ARBA" id="ARBA00008466"/>
    </source>
</evidence>
<dbReference type="HOGENOM" id="CLU_023050_0_1_1"/>
<evidence type="ECO:0000256" key="3">
    <source>
        <dbReference type="ARBA" id="ARBA00023066"/>
    </source>
</evidence>
<dbReference type="GO" id="GO:0004014">
    <property type="term" value="F:adenosylmethionine decarboxylase activity"/>
    <property type="evidence" value="ECO:0007669"/>
    <property type="project" value="InterPro"/>
</dbReference>
<evidence type="ECO:0000313" key="7">
    <source>
        <dbReference type="Proteomes" id="UP000054248"/>
    </source>
</evidence>
<dbReference type="InterPro" id="IPR048283">
    <property type="entry name" value="AdoMetDC-like"/>
</dbReference>
<keyword evidence="3" id="KW-0745">Spermidine biosynthesis</keyword>
<evidence type="ECO:0000256" key="4">
    <source>
        <dbReference type="ARBA" id="ARBA00023115"/>
    </source>
</evidence>
<accession>A0A0C3PVQ6</accession>
<dbReference type="GO" id="GO:0006597">
    <property type="term" value="P:spermine biosynthetic process"/>
    <property type="evidence" value="ECO:0007669"/>
    <property type="project" value="InterPro"/>
</dbReference>
<feature type="compositionally biased region" description="Acidic residues" evidence="5">
    <location>
        <begin position="195"/>
        <end position="207"/>
    </location>
</feature>
<dbReference type="STRING" id="1051891.A0A0C3PVQ6"/>
<dbReference type="Pfam" id="PF01536">
    <property type="entry name" value="SAM_decarbox"/>
    <property type="match status" value="1"/>
</dbReference>
<name>A0A0C3PVQ6_9AGAM</name>
<reference evidence="7" key="2">
    <citation type="submission" date="2015-01" db="EMBL/GenBank/DDBJ databases">
        <title>Evolutionary Origins and Diversification of the Mycorrhizal Mutualists.</title>
        <authorList>
            <consortium name="DOE Joint Genome Institute"/>
            <consortium name="Mycorrhizal Genomics Consortium"/>
            <person name="Kohler A."/>
            <person name="Kuo A."/>
            <person name="Nagy L.G."/>
            <person name="Floudas D."/>
            <person name="Copeland A."/>
            <person name="Barry K.W."/>
            <person name="Cichocki N."/>
            <person name="Veneault-Fourrey C."/>
            <person name="LaButti K."/>
            <person name="Lindquist E.A."/>
            <person name="Lipzen A."/>
            <person name="Lundell T."/>
            <person name="Morin E."/>
            <person name="Murat C."/>
            <person name="Riley R."/>
            <person name="Ohm R."/>
            <person name="Sun H."/>
            <person name="Tunlid A."/>
            <person name="Henrissat B."/>
            <person name="Grigoriev I.V."/>
            <person name="Hibbett D.S."/>
            <person name="Martin F."/>
        </authorList>
    </citation>
    <scope>NUCLEOTIDE SEQUENCE [LARGE SCALE GENOMIC DNA]</scope>
    <source>
        <strain evidence="7">MUT 4182</strain>
    </source>
</reference>
<sequence length="447" mass="49757">MTQTEVISDLRPEDAAALNVSPFEGPEKLLEVWFAPSAEDVRSGLRRVKREVWEEMLDIVKCKVLSVIEGNIDLIWDMFSRGFSYSESSLFISPHKLILKTCGTTLNLLGLPKILSIAAAPPPLLLSVHRLWYSRKSFMFPERQPGPHREWTEEVSFLDKLFGPGHEKAHRGIGAAYTVGSVNRDHWLCYVTAPSDEDDEEAEEEAAKDEAAPSSAKETPSLPQDFTLEILMSKLSAPGRRPFFFPDSPPPAAGSDASTSPHHARGQALSKEVGITDLFPESQTTLDAFAFEPCGYSANGLVRHDQGEGYYTIHVTPEEGWSYASFECNIPLPTPSSSSSPSASSDKMPDLETLIQRVVKIFQPGHLTLTLFVSSNTDDSPIETAQRTFFKALTAKTLGFNYKRVDKINYEFGGYDLAFASFERKAGWEYQEHQPDWKVVVEPTLNS</sequence>
<reference evidence="6 7" key="1">
    <citation type="submission" date="2014-04" db="EMBL/GenBank/DDBJ databases">
        <authorList>
            <consortium name="DOE Joint Genome Institute"/>
            <person name="Kuo A."/>
            <person name="Girlanda M."/>
            <person name="Perotto S."/>
            <person name="Kohler A."/>
            <person name="Nagy L.G."/>
            <person name="Floudas D."/>
            <person name="Copeland A."/>
            <person name="Barry K.W."/>
            <person name="Cichocki N."/>
            <person name="Veneault-Fourrey C."/>
            <person name="LaButti K."/>
            <person name="Lindquist E.A."/>
            <person name="Lipzen A."/>
            <person name="Lundell T."/>
            <person name="Morin E."/>
            <person name="Murat C."/>
            <person name="Sun H."/>
            <person name="Tunlid A."/>
            <person name="Henrissat B."/>
            <person name="Grigoriev I.V."/>
            <person name="Hibbett D.S."/>
            <person name="Martin F."/>
            <person name="Nordberg H.P."/>
            <person name="Cantor M.N."/>
            <person name="Hua S.X."/>
        </authorList>
    </citation>
    <scope>NUCLEOTIDE SEQUENCE [LARGE SCALE GENOMIC DNA]</scope>
    <source>
        <strain evidence="6 7">MUT 4182</strain>
    </source>
</reference>
<dbReference type="InterPro" id="IPR001985">
    <property type="entry name" value="S-AdoMet_decarboxylase_euk"/>
</dbReference>
<dbReference type="EMBL" id="KN823244">
    <property type="protein sequence ID" value="KIO19055.1"/>
    <property type="molecule type" value="Genomic_DNA"/>
</dbReference>
<dbReference type="PANTHER" id="PTHR11570:SF0">
    <property type="entry name" value="S-ADENOSYLMETHIONINE DECARBOXYLASE PROENZYME"/>
    <property type="match status" value="1"/>
</dbReference>
<dbReference type="AlphaFoldDB" id="A0A0C3PVQ6"/>
<keyword evidence="7" id="KW-1185">Reference proteome</keyword>
<dbReference type="GO" id="GO:0008295">
    <property type="term" value="P:spermidine biosynthetic process"/>
    <property type="evidence" value="ECO:0007669"/>
    <property type="project" value="UniProtKB-KW"/>
</dbReference>
<organism evidence="6 7">
    <name type="scientific">Tulasnella calospora MUT 4182</name>
    <dbReference type="NCBI Taxonomy" id="1051891"/>
    <lineage>
        <taxon>Eukaryota</taxon>
        <taxon>Fungi</taxon>
        <taxon>Dikarya</taxon>
        <taxon>Basidiomycota</taxon>
        <taxon>Agaricomycotina</taxon>
        <taxon>Agaricomycetes</taxon>
        <taxon>Cantharellales</taxon>
        <taxon>Tulasnellaceae</taxon>
        <taxon>Tulasnella</taxon>
    </lineage>
</organism>
<dbReference type="OrthoDB" id="1068353at2759"/>
<dbReference type="NCBIfam" id="TIGR00535">
    <property type="entry name" value="SAM_DCase"/>
    <property type="match status" value="1"/>
</dbReference>
<dbReference type="UniPathway" id="UPA00331">
    <property type="reaction ID" value="UER00451"/>
</dbReference>
<dbReference type="Gene3D" id="3.60.90.10">
    <property type="entry name" value="S-adenosylmethionine decarboxylase"/>
    <property type="match status" value="1"/>
</dbReference>
<evidence type="ECO:0008006" key="8">
    <source>
        <dbReference type="Google" id="ProtNLM"/>
    </source>
</evidence>
<gene>
    <name evidence="6" type="ORF">M407DRAFT_83276</name>
</gene>
<dbReference type="Proteomes" id="UP000054248">
    <property type="component" value="Unassembled WGS sequence"/>
</dbReference>
<evidence type="ECO:0000256" key="5">
    <source>
        <dbReference type="SAM" id="MobiDB-lite"/>
    </source>
</evidence>
<comment type="similarity">
    <text evidence="2">Belongs to the eukaryotic AdoMetDC family.</text>
</comment>
<protein>
    <recommendedName>
        <fullName evidence="8">Adenosylmethionine decarboxylase</fullName>
    </recommendedName>
</protein>
<dbReference type="InterPro" id="IPR016067">
    <property type="entry name" value="S-AdoMet_deCO2ase_core"/>
</dbReference>
<evidence type="ECO:0000313" key="6">
    <source>
        <dbReference type="EMBL" id="KIO19055.1"/>
    </source>
</evidence>
<evidence type="ECO:0000256" key="1">
    <source>
        <dbReference type="ARBA" id="ARBA00004911"/>
    </source>
</evidence>
<dbReference type="PANTHER" id="PTHR11570">
    <property type="entry name" value="S-ADENOSYLMETHIONINE DECARBOXYLASE"/>
    <property type="match status" value="1"/>
</dbReference>
<keyword evidence="4" id="KW-0620">Polyamine biosynthesis</keyword>
<comment type="pathway">
    <text evidence="1">Amine and polyamine biosynthesis; S-adenosylmethioninamine biosynthesis; S-adenosylmethioninamine from S-adenosyl-L-methionine: step 1/1.</text>
</comment>
<proteinExistence type="inferred from homology"/>
<feature type="region of interest" description="Disordered" evidence="5">
    <location>
        <begin position="195"/>
        <end position="223"/>
    </location>
</feature>
<feature type="region of interest" description="Disordered" evidence="5">
    <location>
        <begin position="244"/>
        <end position="267"/>
    </location>
</feature>
<dbReference type="SUPFAM" id="SSF56276">
    <property type="entry name" value="S-adenosylmethionine decarboxylase"/>
    <property type="match status" value="1"/>
</dbReference>
<dbReference type="GO" id="GO:0005829">
    <property type="term" value="C:cytosol"/>
    <property type="evidence" value="ECO:0007669"/>
    <property type="project" value="TreeGrafter"/>
</dbReference>